<feature type="compositionally biased region" description="Low complexity" evidence="2">
    <location>
        <begin position="177"/>
        <end position="202"/>
    </location>
</feature>
<protein>
    <recommendedName>
        <fullName evidence="3">PID domain-containing protein</fullName>
    </recommendedName>
</protein>
<gene>
    <name evidence="4" type="ORF">BOX15_Mlig006420g1</name>
</gene>
<feature type="region of interest" description="Disordered" evidence="2">
    <location>
        <begin position="338"/>
        <end position="390"/>
    </location>
</feature>
<feature type="region of interest" description="Disordered" evidence="2">
    <location>
        <begin position="415"/>
        <end position="438"/>
    </location>
</feature>
<proteinExistence type="predicted"/>
<dbReference type="FunFam" id="2.30.29.30:FF:000124">
    <property type="entry name" value="carboxyl-terminal PDZ ligand of neuronal nitric oxide synthase protein-like"/>
    <property type="match status" value="1"/>
</dbReference>
<dbReference type="Gene3D" id="2.30.29.30">
    <property type="entry name" value="Pleckstrin-homology domain (PH domain)/Phosphotyrosine-binding domain (PTB)"/>
    <property type="match status" value="1"/>
</dbReference>
<comment type="caution">
    <text evidence="4">The sequence shown here is derived from an EMBL/GenBank/DDBJ whole genome shotgun (WGS) entry which is preliminary data.</text>
</comment>
<evidence type="ECO:0000256" key="1">
    <source>
        <dbReference type="ARBA" id="ARBA00023054"/>
    </source>
</evidence>
<dbReference type="PANTHER" id="PTHR11232">
    <property type="entry name" value="PHOSPHOTYROSINE INTERACTION DOMAIN-CONTAINING FAMILY MEMBER"/>
    <property type="match status" value="1"/>
</dbReference>
<dbReference type="GO" id="GO:0050998">
    <property type="term" value="F:nitric-oxide synthase binding"/>
    <property type="evidence" value="ECO:0007669"/>
    <property type="project" value="TreeGrafter"/>
</dbReference>
<feature type="region of interest" description="Disordered" evidence="2">
    <location>
        <begin position="177"/>
        <end position="221"/>
    </location>
</feature>
<dbReference type="InterPro" id="IPR011993">
    <property type="entry name" value="PH-like_dom_sf"/>
</dbReference>
<dbReference type="PANTHER" id="PTHR11232:SF17">
    <property type="entry name" value="CAPON-LIKE PROTEIN"/>
    <property type="match status" value="1"/>
</dbReference>
<evidence type="ECO:0000313" key="5">
    <source>
        <dbReference type="Proteomes" id="UP000215902"/>
    </source>
</evidence>
<dbReference type="SUPFAM" id="SSF50729">
    <property type="entry name" value="PH domain-like"/>
    <property type="match status" value="1"/>
</dbReference>
<dbReference type="SMART" id="SM00462">
    <property type="entry name" value="PTB"/>
    <property type="match status" value="1"/>
</dbReference>
<accession>A0A267G3X9</accession>
<keyword evidence="1" id="KW-0175">Coiled coil</keyword>
<reference evidence="4 5" key="1">
    <citation type="submission" date="2017-06" db="EMBL/GenBank/DDBJ databases">
        <title>A platform for efficient transgenesis in Macrostomum lignano, a flatworm model organism for stem cell research.</title>
        <authorList>
            <person name="Berezikov E."/>
        </authorList>
    </citation>
    <scope>NUCLEOTIDE SEQUENCE [LARGE SCALE GENOMIC DNA]</scope>
    <source>
        <strain evidence="4">DV1</strain>
        <tissue evidence="4">Whole organism</tissue>
    </source>
</reference>
<feature type="compositionally biased region" description="Polar residues" evidence="2">
    <location>
        <begin position="415"/>
        <end position="426"/>
    </location>
</feature>
<dbReference type="Pfam" id="PF00640">
    <property type="entry name" value="PID"/>
    <property type="match status" value="1"/>
</dbReference>
<evidence type="ECO:0000313" key="4">
    <source>
        <dbReference type="EMBL" id="PAA80760.1"/>
    </source>
</evidence>
<dbReference type="InterPro" id="IPR051133">
    <property type="entry name" value="Adapter_Engulfment-Domain"/>
</dbReference>
<dbReference type="AlphaFoldDB" id="A0A267G3X9"/>
<keyword evidence="5" id="KW-1185">Reference proteome</keyword>
<dbReference type="Proteomes" id="UP000215902">
    <property type="component" value="Unassembled WGS sequence"/>
</dbReference>
<dbReference type="STRING" id="282301.A0A267G3X9"/>
<feature type="domain" description="PID" evidence="3">
    <location>
        <begin position="22"/>
        <end position="165"/>
    </location>
</feature>
<evidence type="ECO:0000256" key="2">
    <source>
        <dbReference type="SAM" id="MobiDB-lite"/>
    </source>
</evidence>
<dbReference type="PROSITE" id="PS01179">
    <property type="entry name" value="PID"/>
    <property type="match status" value="1"/>
</dbReference>
<dbReference type="EMBL" id="NIVC01000568">
    <property type="protein sequence ID" value="PAA80760.1"/>
    <property type="molecule type" value="Genomic_DNA"/>
</dbReference>
<evidence type="ECO:0000259" key="3">
    <source>
        <dbReference type="PROSITE" id="PS01179"/>
    </source>
</evidence>
<dbReference type="InterPro" id="IPR006020">
    <property type="entry name" value="PTB/PI_dom"/>
</dbReference>
<sequence length="512" mass="55948">MSDDYTPEEAYPMHPEEAFHRGIQYEARYIGSMDVARPQSRTEIVAAMRRVRFEFKAKAAKKRKVVVAISLDGVSLIFKRPPKPWHEGASLGGGVGPGCGQLLMHHPIYRIFYVSHDSQDLKIFSYIARDSHRNAFKCNVFKAAKKVQAVRIVRTIGQAFEICHQLSLASKEQQQLLQQQRSQQADAGKASSKSETAAASGKSPREQSKSQQSMVSVATETSPSWEELQHQLIAAAADGSGDTSESFDCQTALWRRHSRQLMQQQLEHRAQQTRAALAEVQLLRDQLAAESAARTEAQSRAQRLLDQNRDLLDHLNQLVHRTRALELRLHQQQLELQQPRCSAGQQPPHASLRVRPHQQQHPEDSSLDIDDNGDVSPDSGHKEMSSDSLSQVLSLTLESATCQQPQQQRAAALTSVQQRRTVQTPASLDCRRPHSWRSTSGTVVSASASTSASAATAAAAAAASSAAAISGPAAACWSEQFAGGDEPVGGASAVAAAHLNHSFEWNGEIAAD</sequence>
<name>A0A267G3X9_9PLAT</name>
<feature type="compositionally biased region" description="Polar residues" evidence="2">
    <location>
        <begin position="209"/>
        <end position="221"/>
    </location>
</feature>
<organism evidence="4 5">
    <name type="scientific">Macrostomum lignano</name>
    <dbReference type="NCBI Taxonomy" id="282301"/>
    <lineage>
        <taxon>Eukaryota</taxon>
        <taxon>Metazoa</taxon>
        <taxon>Spiralia</taxon>
        <taxon>Lophotrochozoa</taxon>
        <taxon>Platyhelminthes</taxon>
        <taxon>Rhabditophora</taxon>
        <taxon>Macrostomorpha</taxon>
        <taxon>Macrostomida</taxon>
        <taxon>Macrostomidae</taxon>
        <taxon>Macrostomum</taxon>
    </lineage>
</organism>
<dbReference type="OrthoDB" id="10030336at2759"/>